<feature type="domain" description="Beta-lactamase-related" evidence="2">
    <location>
        <begin position="41"/>
        <end position="361"/>
    </location>
</feature>
<keyword evidence="3" id="KW-0378">Hydrolase</keyword>
<protein>
    <submittedName>
        <fullName evidence="3">Serine hydrolase domain-containing protein</fullName>
        <ecNumber evidence="3">3.1.1.103</ecNumber>
    </submittedName>
</protein>
<dbReference type="PANTHER" id="PTHR46825">
    <property type="entry name" value="D-ALANYL-D-ALANINE-CARBOXYPEPTIDASE/ENDOPEPTIDASE AMPH"/>
    <property type="match status" value="1"/>
</dbReference>
<reference evidence="3" key="1">
    <citation type="submission" date="2023-07" db="EMBL/GenBank/DDBJ databases">
        <title>Genome content predicts the carbon catabolic preferences of heterotrophic bacteria.</title>
        <authorList>
            <person name="Gralka M."/>
        </authorList>
    </citation>
    <scope>NUCLEOTIDE SEQUENCE</scope>
    <source>
        <strain evidence="3">4G09</strain>
    </source>
</reference>
<gene>
    <name evidence="3" type="ORF">Q8W34_09270</name>
</gene>
<dbReference type="InterPro" id="IPR050491">
    <property type="entry name" value="AmpC-like"/>
</dbReference>
<evidence type="ECO:0000256" key="1">
    <source>
        <dbReference type="SAM" id="SignalP"/>
    </source>
</evidence>
<sequence length="384" mass="43690">MKRLPLLKYCLTAVCFVYATVSFAAQQDPNWDSFVKKYGRYAEKKLKSKGIPGAALSIVNLGNSDYIHAVGRTKARNGQKVNVHTRFRLASVSKTFAGSLAAKLSSDGLIKLDNSVSNYLPDFIGTEYEKNLKVYHLLSHSSGLVPNAYDNLIESRMDYPDIVQKLVTVKPICEPGICYGYQNVMFSLIDDVILKSTNKDYSQWLNEGIFQPLDMVDASLGYEAMVVDSNYALPHVRGKKRWYTAKLKKNYYKVGPAAGVNASASDMAIWLKAQLGQYPEVLSLDALSKQTRPYTRTKKEMYRRVWKKQLNEAYYGLGWRVYNYDNETLYYHSGWVQGYRSDLVVFPHLNIGFSLVLNAETGLINELTTEFINRLLTYKREQTI</sequence>
<accession>A0ABT9FDG7</accession>
<dbReference type="Proteomes" id="UP001177212">
    <property type="component" value="Unassembled WGS sequence"/>
</dbReference>
<dbReference type="InterPro" id="IPR001466">
    <property type="entry name" value="Beta-lactam-related"/>
</dbReference>
<keyword evidence="1" id="KW-0732">Signal</keyword>
<dbReference type="RefSeq" id="WP_305401554.1">
    <property type="nucleotide sequence ID" value="NZ_JAUYVT010000007.1"/>
</dbReference>
<evidence type="ECO:0000313" key="3">
    <source>
        <dbReference type="EMBL" id="MDP2564823.1"/>
    </source>
</evidence>
<comment type="caution">
    <text evidence="3">The sequence shown here is derived from an EMBL/GenBank/DDBJ whole genome shotgun (WGS) entry which is preliminary data.</text>
</comment>
<dbReference type="Pfam" id="PF00144">
    <property type="entry name" value="Beta-lactamase"/>
    <property type="match status" value="1"/>
</dbReference>
<keyword evidence="4" id="KW-1185">Reference proteome</keyword>
<dbReference type="PANTHER" id="PTHR46825:SF15">
    <property type="entry name" value="BETA-LACTAMASE-RELATED DOMAIN-CONTAINING PROTEIN"/>
    <property type="match status" value="1"/>
</dbReference>
<dbReference type="EMBL" id="JAUYVT010000007">
    <property type="protein sequence ID" value="MDP2564823.1"/>
    <property type="molecule type" value="Genomic_DNA"/>
</dbReference>
<evidence type="ECO:0000259" key="2">
    <source>
        <dbReference type="Pfam" id="PF00144"/>
    </source>
</evidence>
<evidence type="ECO:0000313" key="4">
    <source>
        <dbReference type="Proteomes" id="UP001177212"/>
    </source>
</evidence>
<dbReference type="GO" id="GO:0016787">
    <property type="term" value="F:hydrolase activity"/>
    <property type="evidence" value="ECO:0007669"/>
    <property type="project" value="UniProtKB-KW"/>
</dbReference>
<dbReference type="EC" id="3.1.1.103" evidence="3"/>
<feature type="signal peptide" evidence="1">
    <location>
        <begin position="1"/>
        <end position="24"/>
    </location>
</feature>
<dbReference type="InterPro" id="IPR012338">
    <property type="entry name" value="Beta-lactam/transpept-like"/>
</dbReference>
<feature type="chain" id="PRO_5046470405" evidence="1">
    <location>
        <begin position="25"/>
        <end position="384"/>
    </location>
</feature>
<dbReference type="Gene3D" id="3.40.710.10">
    <property type="entry name" value="DD-peptidase/beta-lactamase superfamily"/>
    <property type="match status" value="1"/>
</dbReference>
<dbReference type="SUPFAM" id="SSF56601">
    <property type="entry name" value="beta-lactamase/transpeptidase-like"/>
    <property type="match status" value="1"/>
</dbReference>
<name>A0ABT9FDG7_9GAMM</name>
<proteinExistence type="predicted"/>
<organism evidence="3 4">
    <name type="scientific">Pseudoalteromonas marina</name>
    <dbReference type="NCBI Taxonomy" id="267375"/>
    <lineage>
        <taxon>Bacteria</taxon>
        <taxon>Pseudomonadati</taxon>
        <taxon>Pseudomonadota</taxon>
        <taxon>Gammaproteobacteria</taxon>
        <taxon>Alteromonadales</taxon>
        <taxon>Pseudoalteromonadaceae</taxon>
        <taxon>Pseudoalteromonas</taxon>
    </lineage>
</organism>